<dbReference type="Proteomes" id="UP000190648">
    <property type="component" value="Unassembled WGS sequence"/>
</dbReference>
<dbReference type="AlphaFoldDB" id="A0A1V4KAS7"/>
<reference evidence="2 3" key="1">
    <citation type="submission" date="2016-02" db="EMBL/GenBank/DDBJ databases">
        <title>Band-tailed pigeon sequencing and assembly.</title>
        <authorList>
            <person name="Soares A.E."/>
            <person name="Novak B.J."/>
            <person name="Rice E.S."/>
            <person name="O'Connell B."/>
            <person name="Chang D."/>
            <person name="Weber S."/>
            <person name="Shapiro B."/>
        </authorList>
    </citation>
    <scope>NUCLEOTIDE SEQUENCE [LARGE SCALE GENOMIC DNA]</scope>
    <source>
        <strain evidence="2">BTP2013</strain>
        <tissue evidence="2">Blood</tissue>
    </source>
</reference>
<dbReference type="EMBL" id="LSYS01003973">
    <property type="protein sequence ID" value="OPJ81582.1"/>
    <property type="molecule type" value="Genomic_DNA"/>
</dbReference>
<comment type="caution">
    <text evidence="2">The sequence shown here is derived from an EMBL/GenBank/DDBJ whole genome shotgun (WGS) entry which is preliminary data.</text>
</comment>
<gene>
    <name evidence="2" type="ORF">AV530_009998</name>
</gene>
<feature type="region of interest" description="Disordered" evidence="1">
    <location>
        <begin position="75"/>
        <end position="95"/>
    </location>
</feature>
<accession>A0A1V4KAS7</accession>
<proteinExistence type="predicted"/>
<organism evidence="2 3">
    <name type="scientific">Patagioenas fasciata monilis</name>
    <dbReference type="NCBI Taxonomy" id="372326"/>
    <lineage>
        <taxon>Eukaryota</taxon>
        <taxon>Metazoa</taxon>
        <taxon>Chordata</taxon>
        <taxon>Craniata</taxon>
        <taxon>Vertebrata</taxon>
        <taxon>Euteleostomi</taxon>
        <taxon>Archelosauria</taxon>
        <taxon>Archosauria</taxon>
        <taxon>Dinosauria</taxon>
        <taxon>Saurischia</taxon>
        <taxon>Theropoda</taxon>
        <taxon>Coelurosauria</taxon>
        <taxon>Aves</taxon>
        <taxon>Neognathae</taxon>
        <taxon>Neoaves</taxon>
        <taxon>Columbimorphae</taxon>
        <taxon>Columbiformes</taxon>
        <taxon>Columbidae</taxon>
        <taxon>Patagioenas</taxon>
    </lineage>
</organism>
<feature type="compositionally biased region" description="Polar residues" evidence="1">
    <location>
        <begin position="75"/>
        <end position="88"/>
    </location>
</feature>
<evidence type="ECO:0000256" key="1">
    <source>
        <dbReference type="SAM" id="MobiDB-lite"/>
    </source>
</evidence>
<evidence type="ECO:0000313" key="3">
    <source>
        <dbReference type="Proteomes" id="UP000190648"/>
    </source>
</evidence>
<sequence>MARELWYILASILQLPKYKTAAGKPSLVLLVFLSREPVPLESVICVLVTVLHRSGSGRAIACSRSLCPCLNTPSHASSFSSWVETRSNSSRKECF</sequence>
<keyword evidence="3" id="KW-1185">Reference proteome</keyword>
<name>A0A1V4KAS7_PATFA</name>
<evidence type="ECO:0000313" key="2">
    <source>
        <dbReference type="EMBL" id="OPJ81582.1"/>
    </source>
</evidence>
<protein>
    <submittedName>
        <fullName evidence="2">Uncharacterized protein</fullName>
    </submittedName>
</protein>